<gene>
    <name evidence="1" type="ORF">EYF80_002277</name>
</gene>
<keyword evidence="2" id="KW-1185">Reference proteome</keyword>
<organism evidence="1 2">
    <name type="scientific">Liparis tanakae</name>
    <name type="common">Tanaka's snailfish</name>
    <dbReference type="NCBI Taxonomy" id="230148"/>
    <lineage>
        <taxon>Eukaryota</taxon>
        <taxon>Metazoa</taxon>
        <taxon>Chordata</taxon>
        <taxon>Craniata</taxon>
        <taxon>Vertebrata</taxon>
        <taxon>Euteleostomi</taxon>
        <taxon>Actinopterygii</taxon>
        <taxon>Neopterygii</taxon>
        <taxon>Teleostei</taxon>
        <taxon>Neoteleostei</taxon>
        <taxon>Acanthomorphata</taxon>
        <taxon>Eupercaria</taxon>
        <taxon>Perciformes</taxon>
        <taxon>Cottioidei</taxon>
        <taxon>Cottales</taxon>
        <taxon>Liparidae</taxon>
        <taxon>Liparis</taxon>
    </lineage>
</organism>
<evidence type="ECO:0000313" key="2">
    <source>
        <dbReference type="Proteomes" id="UP000314294"/>
    </source>
</evidence>
<protein>
    <submittedName>
        <fullName evidence="1">Uncharacterized protein</fullName>
    </submittedName>
</protein>
<reference evidence="1 2" key="1">
    <citation type="submission" date="2019-03" db="EMBL/GenBank/DDBJ databases">
        <title>First draft genome of Liparis tanakae, snailfish: a comprehensive survey of snailfish specific genes.</title>
        <authorList>
            <person name="Kim W."/>
            <person name="Song I."/>
            <person name="Jeong J.-H."/>
            <person name="Kim D."/>
            <person name="Kim S."/>
            <person name="Ryu S."/>
            <person name="Song J.Y."/>
            <person name="Lee S.K."/>
        </authorList>
    </citation>
    <scope>NUCLEOTIDE SEQUENCE [LARGE SCALE GENOMIC DNA]</scope>
    <source>
        <tissue evidence="1">Muscle</tissue>
    </source>
</reference>
<accession>A0A4Z2JBP3</accession>
<dbReference type="EMBL" id="SRLO01000010">
    <property type="protein sequence ID" value="TNN87560.1"/>
    <property type="molecule type" value="Genomic_DNA"/>
</dbReference>
<dbReference type="Proteomes" id="UP000314294">
    <property type="component" value="Unassembled WGS sequence"/>
</dbReference>
<proteinExistence type="predicted"/>
<dbReference type="AlphaFoldDB" id="A0A4Z2JBP3"/>
<sequence length="97" mass="10849">MPDHLPGGLALPPEDRALQGFLREIGRYKVSNSSSWLDTMEISVQGQSSKQCNFSYLSCCCFVRSPLFRGLSLIHGWKQPWQCACLCKMHISARGGE</sequence>
<evidence type="ECO:0000313" key="1">
    <source>
        <dbReference type="EMBL" id="TNN87560.1"/>
    </source>
</evidence>
<name>A0A4Z2JBP3_9TELE</name>
<comment type="caution">
    <text evidence="1">The sequence shown here is derived from an EMBL/GenBank/DDBJ whole genome shotgun (WGS) entry which is preliminary data.</text>
</comment>